<organism evidence="2 3">
    <name type="scientific">Flavobacterium pectinovorum</name>
    <dbReference type="NCBI Taxonomy" id="29533"/>
    <lineage>
        <taxon>Bacteria</taxon>
        <taxon>Pseudomonadati</taxon>
        <taxon>Bacteroidota</taxon>
        <taxon>Flavobacteriia</taxon>
        <taxon>Flavobacteriales</taxon>
        <taxon>Flavobacteriaceae</taxon>
        <taxon>Flavobacterium</taxon>
    </lineage>
</organism>
<dbReference type="Proteomes" id="UP000319700">
    <property type="component" value="Unassembled WGS sequence"/>
</dbReference>
<keyword evidence="1" id="KW-1133">Transmembrane helix</keyword>
<gene>
    <name evidence="2" type="ORF">EAH81_17330</name>
</gene>
<evidence type="ECO:0000256" key="1">
    <source>
        <dbReference type="SAM" id="Phobius"/>
    </source>
</evidence>
<proteinExistence type="predicted"/>
<evidence type="ECO:0000313" key="2">
    <source>
        <dbReference type="EMBL" id="TPG38191.1"/>
    </source>
</evidence>
<comment type="caution">
    <text evidence="2">The sequence shown here is derived from an EMBL/GenBank/DDBJ whole genome shotgun (WGS) entry which is preliminary data.</text>
</comment>
<sequence>MLPDKDKASEKFGAFFVYGTLFFIILSDPETSGEETQRISNKEFRQSYHFLKSFLYIPL</sequence>
<accession>A0A502EPR9</accession>
<evidence type="ECO:0000313" key="3">
    <source>
        <dbReference type="Proteomes" id="UP000319700"/>
    </source>
</evidence>
<dbReference type="EMBL" id="RCZH01000011">
    <property type="protein sequence ID" value="TPG38191.1"/>
    <property type="molecule type" value="Genomic_DNA"/>
</dbReference>
<keyword evidence="1" id="KW-0812">Transmembrane</keyword>
<feature type="transmembrane region" description="Helical" evidence="1">
    <location>
        <begin position="12"/>
        <end position="29"/>
    </location>
</feature>
<keyword evidence="1" id="KW-0472">Membrane</keyword>
<dbReference type="AlphaFoldDB" id="A0A502EPR9"/>
<keyword evidence="3" id="KW-1185">Reference proteome</keyword>
<name>A0A502EPR9_9FLAO</name>
<protein>
    <submittedName>
        <fullName evidence="2">Uncharacterized protein</fullName>
    </submittedName>
</protein>
<reference evidence="2 3" key="1">
    <citation type="journal article" date="2019" name="Environ. Microbiol.">
        <title>Species interactions and distinct microbial communities in high Arctic permafrost affected cryosols are associated with the CH4 and CO2 gas fluxes.</title>
        <authorList>
            <person name="Altshuler I."/>
            <person name="Hamel J."/>
            <person name="Turney S."/>
            <person name="Magnuson E."/>
            <person name="Levesque R."/>
            <person name="Greer C."/>
            <person name="Whyte L.G."/>
        </authorList>
    </citation>
    <scope>NUCLEOTIDE SEQUENCE [LARGE SCALE GENOMIC DNA]</scope>
    <source>
        <strain evidence="2 3">42</strain>
    </source>
</reference>